<proteinExistence type="predicted"/>
<evidence type="ECO:0008006" key="3">
    <source>
        <dbReference type="Google" id="ProtNLM"/>
    </source>
</evidence>
<dbReference type="RefSeq" id="WP_064832467.1">
    <property type="nucleotide sequence ID" value="NZ_CP013568.1"/>
</dbReference>
<name>A0ABM6C8W4_9HYPH</name>
<protein>
    <recommendedName>
        <fullName evidence="3">DUF4142 domain-containing protein</fullName>
    </recommendedName>
</protein>
<sequence>MKGILYAASIIAGITVAVAPANAWNIICGVSINLQASDNNRKWDADSSALYGVSHFYAAVAEMQRLQLRDDKTFANPPSQRSDKTAIEQAAIELKNSSDAFGRSLKLAQAYNLGDEKGLALLKRLSEGVTKLYETIEFDRALPTLSSLQAVAKDINEFTAYGIELSNKHLGMKMPGHGSGGSDYKIPD</sequence>
<accession>A0ABM6C8W4</accession>
<gene>
    <name evidence="1" type="ORF">AMC81_CH01835</name>
</gene>
<evidence type="ECO:0000313" key="1">
    <source>
        <dbReference type="EMBL" id="ANL84616.1"/>
    </source>
</evidence>
<reference evidence="1 2" key="1">
    <citation type="submission" date="2015-11" db="EMBL/GenBank/DDBJ databases">
        <title>The limits of bacterial species coexistence and the symbiotic plasmid transference in sympatric Rhizobium populations.</title>
        <authorList>
            <person name="Perez-Carrascal O.M."/>
            <person name="VanInsberghe D."/>
            <person name="Juarez S."/>
            <person name="Polz M.F."/>
            <person name="Vinuesa P."/>
            <person name="Gonzalez V."/>
        </authorList>
    </citation>
    <scope>NUCLEOTIDE SEQUENCE [LARGE SCALE GENOMIC DNA]</scope>
    <source>
        <strain evidence="1 2">N771</strain>
    </source>
</reference>
<evidence type="ECO:0000313" key="2">
    <source>
        <dbReference type="Proteomes" id="UP000078551"/>
    </source>
</evidence>
<keyword evidence="2" id="KW-1185">Reference proteome</keyword>
<dbReference type="Proteomes" id="UP000078551">
    <property type="component" value="Chromosome"/>
</dbReference>
<dbReference type="EMBL" id="CP013568">
    <property type="protein sequence ID" value="ANL84616.1"/>
    <property type="molecule type" value="Genomic_DNA"/>
</dbReference>
<organism evidence="1 2">
    <name type="scientific">Rhizobium phaseoli</name>
    <dbReference type="NCBI Taxonomy" id="396"/>
    <lineage>
        <taxon>Bacteria</taxon>
        <taxon>Pseudomonadati</taxon>
        <taxon>Pseudomonadota</taxon>
        <taxon>Alphaproteobacteria</taxon>
        <taxon>Hyphomicrobiales</taxon>
        <taxon>Rhizobiaceae</taxon>
        <taxon>Rhizobium/Agrobacterium group</taxon>
        <taxon>Rhizobium</taxon>
    </lineage>
</organism>